<evidence type="ECO:0000313" key="2">
    <source>
        <dbReference type="Proteomes" id="UP000054538"/>
    </source>
</evidence>
<reference evidence="1 2" key="1">
    <citation type="submission" date="2014-04" db="EMBL/GenBank/DDBJ databases">
        <authorList>
            <consortium name="DOE Joint Genome Institute"/>
            <person name="Kuo A."/>
            <person name="Kohler A."/>
            <person name="Jargeat P."/>
            <person name="Nagy L.G."/>
            <person name="Floudas D."/>
            <person name="Copeland A."/>
            <person name="Barry K.W."/>
            <person name="Cichocki N."/>
            <person name="Veneault-Fourrey C."/>
            <person name="LaButti K."/>
            <person name="Lindquist E.A."/>
            <person name="Lipzen A."/>
            <person name="Lundell T."/>
            <person name="Morin E."/>
            <person name="Murat C."/>
            <person name="Sun H."/>
            <person name="Tunlid A."/>
            <person name="Henrissat B."/>
            <person name="Grigoriev I.V."/>
            <person name="Hibbett D.S."/>
            <person name="Martin F."/>
            <person name="Nordberg H.P."/>
            <person name="Cantor M.N."/>
            <person name="Hua S.X."/>
        </authorList>
    </citation>
    <scope>NUCLEOTIDE SEQUENCE [LARGE SCALE GENOMIC DNA]</scope>
    <source>
        <strain evidence="1 2">Ve08.2h10</strain>
    </source>
</reference>
<dbReference type="HOGENOM" id="CLU_190890_1_0_1"/>
<name>A0A0D0CMS4_9AGAM</name>
<dbReference type="InParanoid" id="A0A0D0CMS4"/>
<dbReference type="AlphaFoldDB" id="A0A0D0CMS4"/>
<organism evidence="1 2">
    <name type="scientific">Paxillus rubicundulus Ve08.2h10</name>
    <dbReference type="NCBI Taxonomy" id="930991"/>
    <lineage>
        <taxon>Eukaryota</taxon>
        <taxon>Fungi</taxon>
        <taxon>Dikarya</taxon>
        <taxon>Basidiomycota</taxon>
        <taxon>Agaricomycotina</taxon>
        <taxon>Agaricomycetes</taxon>
        <taxon>Agaricomycetidae</taxon>
        <taxon>Boletales</taxon>
        <taxon>Paxilineae</taxon>
        <taxon>Paxillaceae</taxon>
        <taxon>Paxillus</taxon>
    </lineage>
</organism>
<gene>
    <name evidence="1" type="ORF">PAXRUDRAFT_169370</name>
</gene>
<sequence>GDHHFAKIALDAGLNKAQVECLLMLISLVSQGKASVMIKNEAELQRTCNNAGTELMPVCRFVLQH</sequence>
<dbReference type="Proteomes" id="UP000054538">
    <property type="component" value="Unassembled WGS sequence"/>
</dbReference>
<keyword evidence="2" id="KW-1185">Reference proteome</keyword>
<reference evidence="2" key="2">
    <citation type="submission" date="2015-01" db="EMBL/GenBank/DDBJ databases">
        <title>Evolutionary Origins and Diversification of the Mycorrhizal Mutualists.</title>
        <authorList>
            <consortium name="DOE Joint Genome Institute"/>
            <consortium name="Mycorrhizal Genomics Consortium"/>
            <person name="Kohler A."/>
            <person name="Kuo A."/>
            <person name="Nagy L.G."/>
            <person name="Floudas D."/>
            <person name="Copeland A."/>
            <person name="Barry K.W."/>
            <person name="Cichocki N."/>
            <person name="Veneault-Fourrey C."/>
            <person name="LaButti K."/>
            <person name="Lindquist E.A."/>
            <person name="Lipzen A."/>
            <person name="Lundell T."/>
            <person name="Morin E."/>
            <person name="Murat C."/>
            <person name="Riley R."/>
            <person name="Ohm R."/>
            <person name="Sun H."/>
            <person name="Tunlid A."/>
            <person name="Henrissat B."/>
            <person name="Grigoriev I.V."/>
            <person name="Hibbett D.S."/>
            <person name="Martin F."/>
        </authorList>
    </citation>
    <scope>NUCLEOTIDE SEQUENCE [LARGE SCALE GENOMIC DNA]</scope>
    <source>
        <strain evidence="2">Ve08.2h10</strain>
    </source>
</reference>
<evidence type="ECO:0000313" key="1">
    <source>
        <dbReference type="EMBL" id="KIK76613.1"/>
    </source>
</evidence>
<dbReference type="EMBL" id="KN827392">
    <property type="protein sequence ID" value="KIK76613.1"/>
    <property type="molecule type" value="Genomic_DNA"/>
</dbReference>
<dbReference type="OrthoDB" id="3239511at2759"/>
<proteinExistence type="predicted"/>
<protein>
    <submittedName>
        <fullName evidence="1">Uncharacterized protein</fullName>
    </submittedName>
</protein>
<accession>A0A0D0CMS4</accession>
<feature type="non-terminal residue" evidence="1">
    <location>
        <position position="1"/>
    </location>
</feature>